<dbReference type="AlphaFoldDB" id="A0A4R6UD12"/>
<comment type="caution">
    <text evidence="1">The sequence shown here is derived from an EMBL/GenBank/DDBJ whole genome shotgun (WGS) entry which is preliminary data.</text>
</comment>
<dbReference type="Proteomes" id="UP000295632">
    <property type="component" value="Unassembled WGS sequence"/>
</dbReference>
<sequence length="98" mass="11301">MGKRHSDAAWAAAKKRCRLNEADISMAKELGMTPKSLEKNIPSPTQQWKDPVKIWVRRLYEEKFCHVLKPNNSSATRVKDTHKTHSKVEEISIDEVPF</sequence>
<evidence type="ECO:0000313" key="2">
    <source>
        <dbReference type="Proteomes" id="UP000295632"/>
    </source>
</evidence>
<evidence type="ECO:0000313" key="1">
    <source>
        <dbReference type="EMBL" id="TDQ42655.1"/>
    </source>
</evidence>
<protein>
    <submittedName>
        <fullName evidence="1">Uncharacterized protein</fullName>
    </submittedName>
</protein>
<dbReference type="RefSeq" id="WP_133578500.1">
    <property type="nucleotide sequence ID" value="NZ_SNYJ01000001.1"/>
</dbReference>
<proteinExistence type="predicted"/>
<name>A0A4R6UD12_9BACI</name>
<reference evidence="1 2" key="1">
    <citation type="submission" date="2019-03" db="EMBL/GenBank/DDBJ databases">
        <title>Genomic Encyclopedia of Type Strains, Phase IV (KMG-IV): sequencing the most valuable type-strain genomes for metagenomic binning, comparative biology and taxonomic classification.</title>
        <authorList>
            <person name="Goeker M."/>
        </authorList>
    </citation>
    <scope>NUCLEOTIDE SEQUENCE [LARGE SCALE GENOMIC DNA]</scope>
    <source>
        <strain evidence="1 2">DSM 28697</strain>
    </source>
</reference>
<keyword evidence="2" id="KW-1185">Reference proteome</keyword>
<gene>
    <name evidence="1" type="ORF">EV213_10184</name>
</gene>
<organism evidence="1 2">
    <name type="scientific">Aureibacillus halotolerans</name>
    <dbReference type="NCBI Taxonomy" id="1508390"/>
    <lineage>
        <taxon>Bacteria</taxon>
        <taxon>Bacillati</taxon>
        <taxon>Bacillota</taxon>
        <taxon>Bacilli</taxon>
        <taxon>Bacillales</taxon>
        <taxon>Bacillaceae</taxon>
        <taxon>Aureibacillus</taxon>
    </lineage>
</organism>
<dbReference type="OrthoDB" id="49627at2"/>
<dbReference type="EMBL" id="SNYJ01000001">
    <property type="protein sequence ID" value="TDQ42655.1"/>
    <property type="molecule type" value="Genomic_DNA"/>
</dbReference>
<accession>A0A4R6UD12</accession>